<dbReference type="Gene3D" id="3.30.70.1320">
    <property type="entry name" value="Multidrug efflux transporter AcrB pore domain like"/>
    <property type="match status" value="1"/>
</dbReference>
<dbReference type="STRING" id="1004.SAMN05661012_01638"/>
<evidence type="ECO:0000256" key="1">
    <source>
        <dbReference type="SAM" id="Phobius"/>
    </source>
</evidence>
<dbReference type="Gene3D" id="3.30.70.1430">
    <property type="entry name" value="Multidrug efflux transporter AcrB pore domain"/>
    <property type="match status" value="2"/>
</dbReference>
<dbReference type="GO" id="GO:0005886">
    <property type="term" value="C:plasma membrane"/>
    <property type="evidence" value="ECO:0007669"/>
    <property type="project" value="TreeGrafter"/>
</dbReference>
<dbReference type="GO" id="GO:0042910">
    <property type="term" value="F:xenobiotic transmembrane transporter activity"/>
    <property type="evidence" value="ECO:0007669"/>
    <property type="project" value="TreeGrafter"/>
</dbReference>
<proteinExistence type="predicted"/>
<dbReference type="SUPFAM" id="SSF82714">
    <property type="entry name" value="Multidrug efflux transporter AcrB TolC docking domain, DN and DC subdomains"/>
    <property type="match status" value="2"/>
</dbReference>
<keyword evidence="6" id="KW-1185">Reference proteome</keyword>
<feature type="transmembrane region" description="Helical" evidence="1">
    <location>
        <begin position="431"/>
        <end position="451"/>
    </location>
</feature>
<feature type="transmembrane region" description="Helical" evidence="1">
    <location>
        <begin position="969"/>
        <end position="990"/>
    </location>
</feature>
<reference evidence="3 5" key="1">
    <citation type="submission" date="2016-11" db="EMBL/GenBank/DDBJ databases">
        <authorList>
            <person name="Jaros S."/>
            <person name="Januszkiewicz K."/>
            <person name="Wedrychowicz H."/>
        </authorList>
    </citation>
    <scope>NUCLEOTIDE SEQUENCE [LARGE SCALE GENOMIC DNA]</scope>
    <source>
        <strain evidence="3 5">DSM 784</strain>
    </source>
</reference>
<dbReference type="AlphaFoldDB" id="A0A1K1NZM4"/>
<dbReference type="InterPro" id="IPR027463">
    <property type="entry name" value="AcrB_DN_DC_subdom"/>
</dbReference>
<gene>
    <name evidence="3" type="ORF">SAMN05661012_01638</name>
    <name evidence="4" type="ORF">SR876_21655</name>
</gene>
<dbReference type="Proteomes" id="UP000183788">
    <property type="component" value="Unassembled WGS sequence"/>
</dbReference>
<dbReference type="Proteomes" id="UP001326715">
    <property type="component" value="Chromosome"/>
</dbReference>
<dbReference type="PROSITE" id="PS50156">
    <property type="entry name" value="SSD"/>
    <property type="match status" value="1"/>
</dbReference>
<feature type="transmembrane region" description="Helical" evidence="1">
    <location>
        <begin position="920"/>
        <end position="941"/>
    </location>
</feature>
<dbReference type="OrthoDB" id="9757876at2"/>
<dbReference type="InterPro" id="IPR000731">
    <property type="entry name" value="SSD"/>
</dbReference>
<evidence type="ECO:0000259" key="2">
    <source>
        <dbReference type="PROSITE" id="PS50156"/>
    </source>
</evidence>
<dbReference type="InterPro" id="IPR001036">
    <property type="entry name" value="Acrflvin-R"/>
</dbReference>
<evidence type="ECO:0000313" key="6">
    <source>
        <dbReference type="Proteomes" id="UP001326715"/>
    </source>
</evidence>
<name>A0A1K1NZM4_9BACT</name>
<feature type="transmembrane region" description="Helical" evidence="1">
    <location>
        <begin position="463"/>
        <end position="485"/>
    </location>
</feature>
<feature type="transmembrane region" description="Helical" evidence="1">
    <location>
        <begin position="386"/>
        <end position="410"/>
    </location>
</feature>
<reference evidence="4 6" key="2">
    <citation type="submission" date="2023-11" db="EMBL/GenBank/DDBJ databases">
        <title>MicrobeMod: A computational toolkit for identifying prokaryotic methylation and restriction-modification with nanopore sequencing.</title>
        <authorList>
            <person name="Crits-Christoph A."/>
            <person name="Kang S.C."/>
            <person name="Lee H."/>
            <person name="Ostrov N."/>
        </authorList>
    </citation>
    <scope>NUCLEOTIDE SEQUENCE [LARGE SCALE GENOMIC DNA]</scope>
    <source>
        <strain evidence="4 6">ATCC 23090</strain>
    </source>
</reference>
<dbReference type="RefSeq" id="WP_072358757.1">
    <property type="nucleotide sequence ID" value="NZ_CP139972.1"/>
</dbReference>
<keyword evidence="1" id="KW-1133">Transmembrane helix</keyword>
<evidence type="ECO:0000313" key="5">
    <source>
        <dbReference type="Proteomes" id="UP000183788"/>
    </source>
</evidence>
<keyword evidence="1" id="KW-0472">Membrane</keyword>
<feature type="transmembrane region" description="Helical" evidence="1">
    <location>
        <begin position="12"/>
        <end position="32"/>
    </location>
</feature>
<dbReference type="PRINTS" id="PR00702">
    <property type="entry name" value="ACRIFLAVINRP"/>
</dbReference>
<dbReference type="PANTHER" id="PTHR32063">
    <property type="match status" value="1"/>
</dbReference>
<dbReference type="EMBL" id="FPIZ01000004">
    <property type="protein sequence ID" value="SFW40775.1"/>
    <property type="molecule type" value="Genomic_DNA"/>
</dbReference>
<dbReference type="SUPFAM" id="SSF82693">
    <property type="entry name" value="Multidrug efflux transporter AcrB pore domain, PN1, PN2, PC1 and PC2 subdomains"/>
    <property type="match status" value="3"/>
</dbReference>
<feature type="transmembrane region" description="Helical" evidence="1">
    <location>
        <begin position="334"/>
        <end position="353"/>
    </location>
</feature>
<dbReference type="Gene3D" id="1.20.1640.10">
    <property type="entry name" value="Multidrug efflux transporter AcrB transmembrane domain"/>
    <property type="match status" value="2"/>
</dbReference>
<dbReference type="PANTHER" id="PTHR32063:SF0">
    <property type="entry name" value="SWARMING MOTILITY PROTEIN SWRC"/>
    <property type="match status" value="1"/>
</dbReference>
<organism evidence="3 5">
    <name type="scientific">Chitinophaga sancti</name>
    <dbReference type="NCBI Taxonomy" id="1004"/>
    <lineage>
        <taxon>Bacteria</taxon>
        <taxon>Pseudomonadati</taxon>
        <taxon>Bacteroidota</taxon>
        <taxon>Chitinophagia</taxon>
        <taxon>Chitinophagales</taxon>
        <taxon>Chitinophagaceae</taxon>
        <taxon>Chitinophaga</taxon>
    </lineage>
</organism>
<keyword evidence="1" id="KW-0812">Transmembrane</keyword>
<feature type="transmembrane region" description="Helical" evidence="1">
    <location>
        <begin position="996"/>
        <end position="1020"/>
    </location>
</feature>
<evidence type="ECO:0000313" key="4">
    <source>
        <dbReference type="EMBL" id="WQG87535.1"/>
    </source>
</evidence>
<protein>
    <submittedName>
        <fullName evidence="4">Efflux RND transporter permease subunit</fullName>
    </submittedName>
    <submittedName>
        <fullName evidence="3">Hydrophobic/amphiphilic exporter-1, HAE1 family</fullName>
    </submittedName>
</protein>
<dbReference type="SUPFAM" id="SSF82866">
    <property type="entry name" value="Multidrug efflux transporter AcrB transmembrane domain"/>
    <property type="match status" value="2"/>
</dbReference>
<feature type="transmembrane region" description="Helical" evidence="1">
    <location>
        <begin position="360"/>
        <end position="380"/>
    </location>
</feature>
<dbReference type="Gene3D" id="3.30.70.1440">
    <property type="entry name" value="Multidrug efflux transporter AcrB pore domain"/>
    <property type="match status" value="1"/>
</dbReference>
<feature type="transmembrane region" description="Helical" evidence="1">
    <location>
        <begin position="894"/>
        <end position="914"/>
    </location>
</feature>
<feature type="domain" description="SSD" evidence="2">
    <location>
        <begin position="371"/>
        <end position="488"/>
    </location>
</feature>
<dbReference type="EMBL" id="CP140154">
    <property type="protein sequence ID" value="WQG87535.1"/>
    <property type="molecule type" value="Genomic_DNA"/>
</dbReference>
<dbReference type="Pfam" id="PF00873">
    <property type="entry name" value="ACR_tran"/>
    <property type="match status" value="1"/>
</dbReference>
<accession>A0A1K1NZM4</accession>
<dbReference type="Gene3D" id="3.30.2090.10">
    <property type="entry name" value="Multidrug efflux transporter AcrB TolC docking domain, DN and DC subdomains"/>
    <property type="match status" value="2"/>
</dbReference>
<evidence type="ECO:0000313" key="3">
    <source>
        <dbReference type="EMBL" id="SFW40775.1"/>
    </source>
</evidence>
<feature type="transmembrane region" description="Helical" evidence="1">
    <location>
        <begin position="532"/>
        <end position="553"/>
    </location>
</feature>
<feature type="transmembrane region" description="Helical" evidence="1">
    <location>
        <begin position="865"/>
        <end position="887"/>
    </location>
</feature>
<sequence length="1059" mass="115885">MKITEISIKRPTIVVVIFTILTLLGVMSYLSLNYELLPKFTSPVVTVATVYPGASPKEVESTITKKIEDAVASMEKIKKIISKSNESLSTVTIQLNNDANVDVALQDAQRKVNAVLSDLPSDAKTPSLTKFSLDDLPIMTLSATADMDSKAFYDLVDKKIQPLLSRLGGVAQVSLIGGQEREIQINVDPHKLEAYKMSINTVRQVVTNANLDFPTGKVKTHDQQILIRLAGKYKNVDQLRNLVLSTSEDGTQVRLKDIADVQDAQKDVDRIARVDGTSAIALMVQKQSDANAVTVSEEMKKAIAEIERDYSSFHLKIFIANDSSDFTLESADSVIHDLMIAILLVAAVMLLFLHSIRSAIFVMISIPASLIATFIGMKLMGFSLNLMSLLGLSLVVGILVDDAIVVLENIYRHMEMGKNRVRAAFDGVKEIGFTVTSITLVIVVVFLPISLTNEMVSQIVRQFCVVVMISTMLSLLSSFMIVPLLSSRFGKLEHITGKNLFEKFILWFERQLTKFTEWMTGILKWALNHKRWAIMAAIALLIASFMLVGKGYIGGEFIPKGDRGQFIVVLEMPKDASVEQSNQATRKAEAFLSTKKEVTRLITTVGQTSEDGFGTSQSTAYKSEITVMMVDAKKRAVSADIYAAQMKVELRKILPGVKVKTMDVSILGTAEAAPIELVVMGSELDSAMVFAKQAMAVLKTIDGTSDVKLSVEEGNPEINVTVDRDKMSALGLTLENVGGTMQTAFSGTADDSKIKFRQGDYEYDINIRFDDFDRKNLTDVSNIQFVNNKGQLIKLSQFAAITEGSGPSQLERRDKNTSVSVKSQVIGVPSGTVQSEFAKKLEPLRKPVGVSYLWAGDAENQGDSFGTMGAALLISIVMVYLIMVALYDNYIYPFVVLFSIPLAIIGALLALALTNNTLNIFTILGMIMLIGLVAKNAIILVDFTNQMKDQGQSTDEALIHANNARLRPILMTTIAMVIGMLPIALATGGVSATKNGLAWVIIGGLISSMFLTLIVVPVVYKIVDGFMARFGMNKPSAKRLIRQRLVAPYAAEIEETSLN</sequence>